<dbReference type="InterPro" id="IPR000627">
    <property type="entry name" value="Intradiol_dOase_C"/>
</dbReference>
<evidence type="ECO:0000313" key="6">
    <source>
        <dbReference type="EMBL" id="MBL0745540.1"/>
    </source>
</evidence>
<name>A0ABS1L1G9_9BACT</name>
<dbReference type="RefSeq" id="WP_202016027.1">
    <property type="nucleotide sequence ID" value="NZ_JAERRB010000017.1"/>
</dbReference>
<evidence type="ECO:0000256" key="4">
    <source>
        <dbReference type="SAM" id="SignalP"/>
    </source>
</evidence>
<evidence type="ECO:0000256" key="3">
    <source>
        <dbReference type="ARBA" id="ARBA00023002"/>
    </source>
</evidence>
<feature type="signal peptide" evidence="4">
    <location>
        <begin position="1"/>
        <end position="19"/>
    </location>
</feature>
<protein>
    <submittedName>
        <fullName evidence="6">Intradiol ring-cleavage dioxygenase</fullName>
    </submittedName>
</protein>
<gene>
    <name evidence="6" type="ORF">JI741_30185</name>
</gene>
<dbReference type="SUPFAM" id="SSF49482">
    <property type="entry name" value="Aromatic compound dioxygenase"/>
    <property type="match status" value="1"/>
</dbReference>
<evidence type="ECO:0000256" key="1">
    <source>
        <dbReference type="ARBA" id="ARBA00007825"/>
    </source>
</evidence>
<comment type="caution">
    <text evidence="6">The sequence shown here is derived from an EMBL/GenBank/DDBJ whole genome shotgun (WGS) entry which is preliminary data.</text>
</comment>
<evidence type="ECO:0000256" key="2">
    <source>
        <dbReference type="ARBA" id="ARBA00022964"/>
    </source>
</evidence>
<dbReference type="Proteomes" id="UP000613030">
    <property type="component" value="Unassembled WGS sequence"/>
</dbReference>
<keyword evidence="7" id="KW-1185">Reference proteome</keyword>
<accession>A0ABS1L1G9</accession>
<dbReference type="InterPro" id="IPR015889">
    <property type="entry name" value="Intradiol_dOase_core"/>
</dbReference>
<evidence type="ECO:0000313" key="7">
    <source>
        <dbReference type="Proteomes" id="UP000613030"/>
    </source>
</evidence>
<dbReference type="Gene3D" id="2.60.130.10">
    <property type="entry name" value="Aromatic compound dioxygenase"/>
    <property type="match status" value="1"/>
</dbReference>
<keyword evidence="2 6" id="KW-0223">Dioxygenase</keyword>
<dbReference type="InterPro" id="IPR050770">
    <property type="entry name" value="Intradiol_RC_Dioxygenase"/>
</dbReference>
<keyword evidence="4" id="KW-0732">Signal</keyword>
<feature type="domain" description="Intradiol ring-cleavage dioxygenases" evidence="5">
    <location>
        <begin position="53"/>
        <end position="166"/>
    </location>
</feature>
<dbReference type="PANTHER" id="PTHR33711:SF10">
    <property type="entry name" value="INTRADIOL RING-CLEAVAGE DIOXYGENASES DOMAIN-CONTAINING PROTEIN"/>
    <property type="match status" value="1"/>
</dbReference>
<evidence type="ECO:0000259" key="5">
    <source>
        <dbReference type="Pfam" id="PF00775"/>
    </source>
</evidence>
<proteinExistence type="inferred from homology"/>
<reference evidence="6 7" key="1">
    <citation type="submission" date="2021-01" db="EMBL/GenBank/DDBJ databases">
        <title>Chryseolinea sp. Jin1 Genome sequencing and assembly.</title>
        <authorList>
            <person name="Kim I."/>
        </authorList>
    </citation>
    <scope>NUCLEOTIDE SEQUENCE [LARGE SCALE GENOMIC DNA]</scope>
    <source>
        <strain evidence="6 7">Jin1</strain>
    </source>
</reference>
<comment type="similarity">
    <text evidence="1">Belongs to the intradiol ring-cleavage dioxygenase family.</text>
</comment>
<organism evidence="6 7">
    <name type="scientific">Chryseolinea lacunae</name>
    <dbReference type="NCBI Taxonomy" id="2801331"/>
    <lineage>
        <taxon>Bacteria</taxon>
        <taxon>Pseudomonadati</taxon>
        <taxon>Bacteroidota</taxon>
        <taxon>Cytophagia</taxon>
        <taxon>Cytophagales</taxon>
        <taxon>Fulvivirgaceae</taxon>
        <taxon>Chryseolinea</taxon>
    </lineage>
</organism>
<dbReference type="GO" id="GO:0051213">
    <property type="term" value="F:dioxygenase activity"/>
    <property type="evidence" value="ECO:0007669"/>
    <property type="project" value="UniProtKB-KW"/>
</dbReference>
<dbReference type="PANTHER" id="PTHR33711">
    <property type="entry name" value="DIOXYGENASE, PUTATIVE (AFU_ORTHOLOGUE AFUA_2G02910)-RELATED"/>
    <property type="match status" value="1"/>
</dbReference>
<dbReference type="Pfam" id="PF00775">
    <property type="entry name" value="Dioxygenase_C"/>
    <property type="match status" value="1"/>
</dbReference>
<feature type="chain" id="PRO_5045326683" evidence="4">
    <location>
        <begin position="20"/>
        <end position="206"/>
    </location>
</feature>
<keyword evidence="3" id="KW-0560">Oxidoreductase</keyword>
<sequence length="206" mass="23012">MKSLFFALLSLSTTLIVYGQTSTKKIGGPCEGCEAIYESPIPFDQLPYSVSLPDLNNAGPKIEISGIVYERDGVTAAKDVVLYVYHTDRKGIYPTTGNEKGWDKRHGYIRGWVKTDKNGHYQIRTLRPAAYPERNIPEHIHITVKEPGKNEYYLDDFLFSDDPLLPKTPSKTPRGGNGVVTLTAAKNGMQHATRDIILGLNIPDYR</sequence>
<dbReference type="EMBL" id="JAERRB010000017">
    <property type="protein sequence ID" value="MBL0745540.1"/>
    <property type="molecule type" value="Genomic_DNA"/>
</dbReference>